<proteinExistence type="predicted"/>
<dbReference type="PROSITE" id="PS51253">
    <property type="entry name" value="HTH_CENPB"/>
    <property type="match status" value="1"/>
</dbReference>
<keyword evidence="6" id="KW-1185">Reference proteome</keyword>
<dbReference type="AlphaFoldDB" id="A0AAV6VLD2"/>
<keyword evidence="3" id="KW-0539">Nucleus</keyword>
<dbReference type="PANTHER" id="PTHR19303">
    <property type="entry name" value="TRANSPOSON"/>
    <property type="match status" value="1"/>
</dbReference>
<keyword evidence="2" id="KW-0238">DNA-binding</keyword>
<dbReference type="SUPFAM" id="SSF46689">
    <property type="entry name" value="Homeodomain-like"/>
    <property type="match status" value="1"/>
</dbReference>
<organism evidence="5 6">
    <name type="scientific">Oedothorax gibbosus</name>
    <dbReference type="NCBI Taxonomy" id="931172"/>
    <lineage>
        <taxon>Eukaryota</taxon>
        <taxon>Metazoa</taxon>
        <taxon>Ecdysozoa</taxon>
        <taxon>Arthropoda</taxon>
        <taxon>Chelicerata</taxon>
        <taxon>Arachnida</taxon>
        <taxon>Araneae</taxon>
        <taxon>Araneomorphae</taxon>
        <taxon>Entelegynae</taxon>
        <taxon>Araneoidea</taxon>
        <taxon>Linyphiidae</taxon>
        <taxon>Erigoninae</taxon>
        <taxon>Oedothorax</taxon>
    </lineage>
</organism>
<dbReference type="Gene3D" id="1.10.10.60">
    <property type="entry name" value="Homeodomain-like"/>
    <property type="match status" value="1"/>
</dbReference>
<dbReference type="Pfam" id="PF05225">
    <property type="entry name" value="HTH_psq"/>
    <property type="match status" value="1"/>
</dbReference>
<dbReference type="InterPro" id="IPR004875">
    <property type="entry name" value="DDE_SF_endonuclease_dom"/>
</dbReference>
<dbReference type="Gene3D" id="3.30.420.10">
    <property type="entry name" value="Ribonuclease H-like superfamily/Ribonuclease H"/>
    <property type="match status" value="1"/>
</dbReference>
<dbReference type="InterPro" id="IPR050863">
    <property type="entry name" value="CenT-Element_Derived"/>
</dbReference>
<comment type="subcellular location">
    <subcellularLocation>
        <location evidence="1">Nucleus</location>
    </subcellularLocation>
</comment>
<gene>
    <name evidence="5" type="ORF">JTE90_027577</name>
</gene>
<evidence type="ECO:0000256" key="3">
    <source>
        <dbReference type="ARBA" id="ARBA00023242"/>
    </source>
</evidence>
<dbReference type="Pfam" id="PF03184">
    <property type="entry name" value="DDE_1"/>
    <property type="match status" value="1"/>
</dbReference>
<feature type="domain" description="HTH CENPB-type" evidence="4">
    <location>
        <begin position="198"/>
        <end position="274"/>
    </location>
</feature>
<dbReference type="InterPro" id="IPR006600">
    <property type="entry name" value="HTH_CenpB_DNA-bd_dom"/>
</dbReference>
<comment type="caution">
    <text evidence="5">The sequence shown here is derived from an EMBL/GenBank/DDBJ whole genome shotgun (WGS) entry which is preliminary data.</text>
</comment>
<protein>
    <recommendedName>
        <fullName evidence="4">HTH CENPB-type domain-containing protein</fullName>
    </recommendedName>
</protein>
<dbReference type="InterPro" id="IPR036397">
    <property type="entry name" value="RNaseH_sf"/>
</dbReference>
<dbReference type="Proteomes" id="UP000827092">
    <property type="component" value="Unassembled WGS sequence"/>
</dbReference>
<name>A0AAV6VLD2_9ARAC</name>
<dbReference type="GO" id="GO:0003677">
    <property type="term" value="F:DNA binding"/>
    <property type="evidence" value="ECO:0007669"/>
    <property type="project" value="UniProtKB-KW"/>
</dbReference>
<evidence type="ECO:0000256" key="1">
    <source>
        <dbReference type="ARBA" id="ARBA00004123"/>
    </source>
</evidence>
<evidence type="ECO:0000256" key="2">
    <source>
        <dbReference type="ARBA" id="ARBA00023125"/>
    </source>
</evidence>
<dbReference type="GO" id="GO:0005634">
    <property type="term" value="C:nucleus"/>
    <property type="evidence" value="ECO:0007669"/>
    <property type="project" value="UniProtKB-SubCell"/>
</dbReference>
<dbReference type="EMBL" id="JAFNEN010000063">
    <property type="protein sequence ID" value="KAG8196865.1"/>
    <property type="molecule type" value="Genomic_DNA"/>
</dbReference>
<sequence>MQPPGISDCQKILFCPLSLKCLHFVEGCFRQGKSIILPCHTRQDMPIEEKSAPANMESAATLPKASSSALEKSVSKMSVRCKESEGATASLSLPSVLGEEPQPSTSVAASYRSISGGAKRKFLKRKDINTEKKLTKLPETVFASPPRKRFQYDLSQISRTLEAIQGGMSVRTACDKFQVPRTTIRNKLSNKAPMVSTGHCGPVSLLGEDIEDMLVDWVIGCADMGFQINKDDLLSSVKRFLDEKNIESVHFVNNRPGRRWYEGFYKRHPVLDEKQREERSGGAKRSVTEDEVKEWFQKVRNSLVINVDALNYPDRVFCMDEIVFSLTPPDDPLSEKENISTFFAVNAKGNLVPPLTLFKMDRVPETVPPNWHLGKTEKGLMTGESFYEYFVFIFHQYLNDNNIVRPVVVFLDGRKSHLTLHLSRFCWDQNIILIALPPNSSDILHPLDISVFLPIKKVFKRFLRLRKSKSIKDFDVPVALSRIVTDARMKKNIVCGFSGTGIFPFDENNVDYSKCSIVGPFDQVNTPIEMSQEERNFIKDFSTSLSHKQTKSNDAIIIRPFVQNNSEDSFSMLEVSFKEMDTTTEQFQTHEVTEQPVQKNEVYKYLQFMESRIDSSSLYEFKRTLFNKQEWSGNPHDKSLFQLWKQVTEEALAPEAKEEPIQSQEIHSCQ</sequence>
<dbReference type="InterPro" id="IPR009057">
    <property type="entry name" value="Homeodomain-like_sf"/>
</dbReference>
<reference evidence="5 6" key="1">
    <citation type="journal article" date="2022" name="Nat. Ecol. Evol.">
        <title>A masculinizing supergene underlies an exaggerated male reproductive morph in a spider.</title>
        <authorList>
            <person name="Hendrickx F."/>
            <person name="De Corte Z."/>
            <person name="Sonet G."/>
            <person name="Van Belleghem S.M."/>
            <person name="Kostlbacher S."/>
            <person name="Vangestel C."/>
        </authorList>
    </citation>
    <scope>NUCLEOTIDE SEQUENCE [LARGE SCALE GENOMIC DNA]</scope>
    <source>
        <strain evidence="5">W744_W776</strain>
    </source>
</reference>
<evidence type="ECO:0000313" key="6">
    <source>
        <dbReference type="Proteomes" id="UP000827092"/>
    </source>
</evidence>
<evidence type="ECO:0000313" key="5">
    <source>
        <dbReference type="EMBL" id="KAG8196865.1"/>
    </source>
</evidence>
<dbReference type="InterPro" id="IPR007889">
    <property type="entry name" value="HTH_Psq"/>
</dbReference>
<dbReference type="PANTHER" id="PTHR19303:SF74">
    <property type="entry name" value="POGO TRANSPOSABLE ELEMENT WITH KRAB DOMAIN"/>
    <property type="match status" value="1"/>
</dbReference>
<evidence type="ECO:0000259" key="4">
    <source>
        <dbReference type="PROSITE" id="PS51253"/>
    </source>
</evidence>
<accession>A0AAV6VLD2</accession>